<sequence length="181" mass="20934">TDLCFSEEWLRPVMRKDKQVLVHWGFYPDSYDTWVSTGEVDGDVEDPPSTEKAWKVHAKWVLDTDTFNEWMNEEDYEVDENKKPVSFRQRIIPKEEESSRTPDRKERKANSAGKKRRRSPSPPSTPAESRRKGGKKGNPGPHWKRRGHREEEDTEEDMTKDMDDSSAGASMEDGCVSKNGM</sequence>
<dbReference type="Proteomes" id="UP001476798">
    <property type="component" value="Unassembled WGS sequence"/>
</dbReference>
<dbReference type="InterPro" id="IPR036420">
    <property type="entry name" value="BRCT_dom_sf"/>
</dbReference>
<dbReference type="PANTHER" id="PTHR15381:SF1">
    <property type="entry name" value="CHONDROITIN SULFATE PROTEOGLYCAN 5"/>
    <property type="match status" value="1"/>
</dbReference>
<evidence type="ECO:0000259" key="2">
    <source>
        <dbReference type="PROSITE" id="PS52032"/>
    </source>
</evidence>
<feature type="non-terminal residue" evidence="3">
    <location>
        <position position="1"/>
    </location>
</feature>
<feature type="domain" description="Chromo" evidence="2">
    <location>
        <begin position="1"/>
        <end position="93"/>
    </location>
</feature>
<feature type="region of interest" description="Disordered" evidence="1">
    <location>
        <begin position="75"/>
        <end position="181"/>
    </location>
</feature>
<dbReference type="PANTHER" id="PTHR15381">
    <property type="entry name" value="CHONDROITIN SULFATE PROTEOGLYCAN 5 -RELATED"/>
    <property type="match status" value="1"/>
</dbReference>
<protein>
    <submittedName>
        <fullName evidence="3">SWI/SNF complex subunit smarcc1</fullName>
    </submittedName>
</protein>
<evidence type="ECO:0000256" key="1">
    <source>
        <dbReference type="SAM" id="MobiDB-lite"/>
    </source>
</evidence>
<feature type="compositionally biased region" description="Basic and acidic residues" evidence="1">
    <location>
        <begin position="92"/>
        <end position="109"/>
    </location>
</feature>
<keyword evidence="4" id="KW-1185">Reference proteome</keyword>
<accession>A0ABV0NFW6</accession>
<reference evidence="3 4" key="1">
    <citation type="submission" date="2021-06" db="EMBL/GenBank/DDBJ databases">
        <authorList>
            <person name="Palmer J.M."/>
        </authorList>
    </citation>
    <scope>NUCLEOTIDE SEQUENCE [LARGE SCALE GENOMIC DNA]</scope>
    <source>
        <strain evidence="3 4">GA_2019</strain>
        <tissue evidence="3">Muscle</tissue>
    </source>
</reference>
<comment type="caution">
    <text evidence="3">The sequence shown here is derived from an EMBL/GenBank/DDBJ whole genome shotgun (WGS) entry which is preliminary data.</text>
</comment>
<name>A0ABV0NFW6_9TELE</name>
<gene>
    <name evidence="3" type="primary">SMARCC1_2</name>
    <name evidence="3" type="ORF">GOODEAATRI_033801</name>
</gene>
<evidence type="ECO:0000313" key="4">
    <source>
        <dbReference type="Proteomes" id="UP001476798"/>
    </source>
</evidence>
<dbReference type="PROSITE" id="PS52032">
    <property type="entry name" value="MARR_BRCT_CHROMO"/>
    <property type="match status" value="1"/>
</dbReference>
<dbReference type="EMBL" id="JAHRIO010037452">
    <property type="protein sequence ID" value="MEQ2170269.1"/>
    <property type="molecule type" value="Genomic_DNA"/>
</dbReference>
<evidence type="ECO:0000313" key="3">
    <source>
        <dbReference type="EMBL" id="MEQ2170269.1"/>
    </source>
</evidence>
<dbReference type="SUPFAM" id="SSF52113">
    <property type="entry name" value="BRCT domain"/>
    <property type="match status" value="1"/>
</dbReference>
<proteinExistence type="predicted"/>
<dbReference type="InterPro" id="IPR049898">
    <property type="entry name" value="MARR_BRCT_CHROMO"/>
</dbReference>
<organism evidence="3 4">
    <name type="scientific">Goodea atripinnis</name>
    <dbReference type="NCBI Taxonomy" id="208336"/>
    <lineage>
        <taxon>Eukaryota</taxon>
        <taxon>Metazoa</taxon>
        <taxon>Chordata</taxon>
        <taxon>Craniata</taxon>
        <taxon>Vertebrata</taxon>
        <taxon>Euteleostomi</taxon>
        <taxon>Actinopterygii</taxon>
        <taxon>Neopterygii</taxon>
        <taxon>Teleostei</taxon>
        <taxon>Neoteleostei</taxon>
        <taxon>Acanthomorphata</taxon>
        <taxon>Ovalentaria</taxon>
        <taxon>Atherinomorphae</taxon>
        <taxon>Cyprinodontiformes</taxon>
        <taxon>Goodeidae</taxon>
        <taxon>Goodea</taxon>
    </lineage>
</organism>